<evidence type="ECO:0000256" key="2">
    <source>
        <dbReference type="SAM" id="SignalP"/>
    </source>
</evidence>
<organism evidence="4 5">
    <name type="scientific">Cruoricaptor ignavus</name>
    <dbReference type="NCBI Taxonomy" id="1118202"/>
    <lineage>
        <taxon>Bacteria</taxon>
        <taxon>Pseudomonadati</taxon>
        <taxon>Bacteroidota</taxon>
        <taxon>Flavobacteriia</taxon>
        <taxon>Flavobacteriales</taxon>
        <taxon>Weeksellaceae</taxon>
        <taxon>Cruoricaptor</taxon>
    </lineage>
</organism>
<evidence type="ECO:0000313" key="4">
    <source>
        <dbReference type="EMBL" id="SHI34587.1"/>
    </source>
</evidence>
<dbReference type="OrthoDB" id="5491447at2"/>
<dbReference type="Proteomes" id="UP000184335">
    <property type="component" value="Unassembled WGS sequence"/>
</dbReference>
<keyword evidence="5" id="KW-1185">Reference proteome</keyword>
<evidence type="ECO:0000313" key="5">
    <source>
        <dbReference type="Proteomes" id="UP000184335"/>
    </source>
</evidence>
<name>A0A1M6ADW1_9FLAO</name>
<reference evidence="4 5" key="1">
    <citation type="submission" date="2016-11" db="EMBL/GenBank/DDBJ databases">
        <authorList>
            <person name="Jaros S."/>
            <person name="Januszkiewicz K."/>
            <person name="Wedrychowicz H."/>
        </authorList>
    </citation>
    <scope>NUCLEOTIDE SEQUENCE [LARGE SCALE GENOMIC DNA]</scope>
    <source>
        <strain evidence="4 5">DSM 25479</strain>
    </source>
</reference>
<evidence type="ECO:0000259" key="3">
    <source>
        <dbReference type="Pfam" id="PF13559"/>
    </source>
</evidence>
<evidence type="ECO:0000256" key="1">
    <source>
        <dbReference type="SAM" id="Phobius"/>
    </source>
</evidence>
<keyword evidence="1" id="KW-0812">Transmembrane</keyword>
<dbReference type="EMBL" id="FQYI01000001">
    <property type="protein sequence ID" value="SHI34587.1"/>
    <property type="molecule type" value="Genomic_DNA"/>
</dbReference>
<gene>
    <name evidence="4" type="ORF">SAMN05443429_101254</name>
</gene>
<feature type="chain" id="PRO_5012047966" description="Protein-glutamine gamma-glutamyltransferase-like C-terminal domain-containing protein" evidence="2">
    <location>
        <begin position="21"/>
        <end position="258"/>
    </location>
</feature>
<feature type="transmembrane region" description="Helical" evidence="1">
    <location>
        <begin position="112"/>
        <end position="133"/>
    </location>
</feature>
<dbReference type="RefSeq" id="WP_083541108.1">
    <property type="nucleotide sequence ID" value="NZ_FQYI01000001.1"/>
</dbReference>
<dbReference type="AlphaFoldDB" id="A0A1M6ADW1"/>
<proteinExistence type="predicted"/>
<keyword evidence="1" id="KW-1133">Transmembrane helix</keyword>
<dbReference type="InterPro" id="IPR025403">
    <property type="entry name" value="TgpA-like_C"/>
</dbReference>
<protein>
    <recommendedName>
        <fullName evidence="3">Protein-glutamine gamma-glutamyltransferase-like C-terminal domain-containing protein</fullName>
    </recommendedName>
</protein>
<dbReference type="STRING" id="1118202.SAMN05443429_101254"/>
<keyword evidence="1" id="KW-0472">Membrane</keyword>
<feature type="domain" description="Protein-glutamine gamma-glutamyltransferase-like C-terminal" evidence="3">
    <location>
        <begin position="184"/>
        <end position="248"/>
    </location>
</feature>
<feature type="signal peptide" evidence="2">
    <location>
        <begin position="1"/>
        <end position="20"/>
    </location>
</feature>
<sequence>MMRLRVLLLLLLMFSAPVFSQKTVAKTNVFVEKQPEVSADSLMRVQSTVLPAKTQRNFAQDFMRKYTSPEFDYSASKPRETLWDRWKRKIAEFFDRLFTKQVNDFNDRSETLLHFLAGILFLVLVYFLVKYVVSNDGSFIFSRKNRKTKIPAEDLIEDIHAINFPAEIAKFEQNADFRSAVRMRFLQLLKMMDERSLIQWQPEKTNLEYLAELKNSEFKKQFKSLARVYDYVWYGEFPVSEKDYQGYRTNFENAHRLI</sequence>
<keyword evidence="2" id="KW-0732">Signal</keyword>
<accession>A0A1M6ADW1</accession>
<dbReference type="Pfam" id="PF13559">
    <property type="entry name" value="DUF4129"/>
    <property type="match status" value="1"/>
</dbReference>